<reference evidence="2" key="1">
    <citation type="submission" date="2021-01" db="EMBL/GenBank/DDBJ databases">
        <authorList>
            <person name="Li R."/>
            <person name="Bekaert M."/>
        </authorList>
    </citation>
    <scope>NUCLEOTIDE SEQUENCE</scope>
    <source>
        <strain evidence="2">Farmed</strain>
    </source>
</reference>
<dbReference type="AlphaFoldDB" id="A0A812BF15"/>
<gene>
    <name evidence="2" type="ORF">SPHA_14921</name>
</gene>
<feature type="transmembrane region" description="Helical" evidence="1">
    <location>
        <begin position="201"/>
        <end position="219"/>
    </location>
</feature>
<name>A0A812BF15_ACAPH</name>
<dbReference type="EMBL" id="CAHIKZ030000513">
    <property type="protein sequence ID" value="CAE1177908.1"/>
    <property type="molecule type" value="Genomic_DNA"/>
</dbReference>
<comment type="caution">
    <text evidence="2">The sequence shown here is derived from an EMBL/GenBank/DDBJ whole genome shotgun (WGS) entry which is preliminary data.</text>
</comment>
<feature type="transmembrane region" description="Helical" evidence="1">
    <location>
        <begin position="134"/>
        <end position="155"/>
    </location>
</feature>
<keyword evidence="1" id="KW-0472">Membrane</keyword>
<sequence length="246" mass="28537">MLKMIEKMSGVCPDFCICSQKQYLSFGGLPVSCEQKERHGADSQKPCAHLFLDCLFSISFFSGSILISILYTSVSYSSLMTPFEKKINPFLYYCPLRFIFLFFFHSSFFFFYLTLMILKYFPFFVSISLYPTPTLFFSLFLKFLFSFLYICFPSFSSYMPFLSIAIISPFLSSLFNILHIHTHQHFTSSLTHRMTSLHFSLSLYLSHSLTLSLSIYLFLTLSISLTHSLSLSIYLFLSLSLSLLFF</sequence>
<accession>A0A812BF15</accession>
<keyword evidence="3" id="KW-1185">Reference proteome</keyword>
<feature type="transmembrane region" description="Helical" evidence="1">
    <location>
        <begin position="161"/>
        <end position="180"/>
    </location>
</feature>
<evidence type="ECO:0000256" key="1">
    <source>
        <dbReference type="SAM" id="Phobius"/>
    </source>
</evidence>
<proteinExistence type="predicted"/>
<feature type="transmembrane region" description="Helical" evidence="1">
    <location>
        <begin position="90"/>
        <end position="113"/>
    </location>
</feature>
<evidence type="ECO:0000313" key="2">
    <source>
        <dbReference type="EMBL" id="CAE1177908.1"/>
    </source>
</evidence>
<protein>
    <submittedName>
        <fullName evidence="2">Uncharacterized protein</fullName>
    </submittedName>
</protein>
<dbReference type="Proteomes" id="UP000597762">
    <property type="component" value="Unassembled WGS sequence"/>
</dbReference>
<feature type="transmembrane region" description="Helical" evidence="1">
    <location>
        <begin position="225"/>
        <end position="245"/>
    </location>
</feature>
<organism evidence="2 3">
    <name type="scientific">Acanthosepion pharaonis</name>
    <name type="common">Pharaoh cuttlefish</name>
    <name type="synonym">Sepia pharaonis</name>
    <dbReference type="NCBI Taxonomy" id="158019"/>
    <lineage>
        <taxon>Eukaryota</taxon>
        <taxon>Metazoa</taxon>
        <taxon>Spiralia</taxon>
        <taxon>Lophotrochozoa</taxon>
        <taxon>Mollusca</taxon>
        <taxon>Cephalopoda</taxon>
        <taxon>Coleoidea</taxon>
        <taxon>Decapodiformes</taxon>
        <taxon>Sepiida</taxon>
        <taxon>Sepiina</taxon>
        <taxon>Sepiidae</taxon>
        <taxon>Acanthosepion</taxon>
    </lineage>
</organism>
<keyword evidence="1" id="KW-0812">Transmembrane</keyword>
<keyword evidence="1" id="KW-1133">Transmembrane helix</keyword>
<evidence type="ECO:0000313" key="3">
    <source>
        <dbReference type="Proteomes" id="UP000597762"/>
    </source>
</evidence>
<feature type="transmembrane region" description="Helical" evidence="1">
    <location>
        <begin position="50"/>
        <end position="70"/>
    </location>
</feature>